<proteinExistence type="predicted"/>
<feature type="transmembrane region" description="Helical" evidence="1">
    <location>
        <begin position="20"/>
        <end position="36"/>
    </location>
</feature>
<gene>
    <name evidence="2" type="ORF">JQU52_05895</name>
</gene>
<name>A0A892ZMQ5_9NEIS</name>
<keyword evidence="3" id="KW-1185">Reference proteome</keyword>
<organism evidence="2 3">
    <name type="scientific">Paralysiella testudinis</name>
    <dbReference type="NCBI Taxonomy" id="2809020"/>
    <lineage>
        <taxon>Bacteria</taxon>
        <taxon>Pseudomonadati</taxon>
        <taxon>Pseudomonadota</taxon>
        <taxon>Betaproteobacteria</taxon>
        <taxon>Neisseriales</taxon>
        <taxon>Neisseriaceae</taxon>
        <taxon>Paralysiella</taxon>
    </lineage>
</organism>
<feature type="transmembrane region" description="Helical" evidence="1">
    <location>
        <begin position="42"/>
        <end position="63"/>
    </location>
</feature>
<accession>A0A892ZMQ5</accession>
<dbReference type="RefSeq" id="WP_230340200.1">
    <property type="nucleotide sequence ID" value="NZ_CP069798.1"/>
</dbReference>
<feature type="transmembrane region" description="Helical" evidence="1">
    <location>
        <begin position="70"/>
        <end position="89"/>
    </location>
</feature>
<evidence type="ECO:0000313" key="3">
    <source>
        <dbReference type="Proteomes" id="UP000653156"/>
    </source>
</evidence>
<reference evidence="2" key="1">
    <citation type="submission" date="2021-02" db="EMBL/GenBank/DDBJ databases">
        <title>Neisseriaceae sp. 26B isolated from the cloaca of a Common Toad-headed Turtle (Mesoclemmys nasuta).</title>
        <authorList>
            <person name="Spergser J."/>
            <person name="Busse H.-J."/>
        </authorList>
    </citation>
    <scope>NUCLEOTIDE SEQUENCE</scope>
    <source>
        <strain evidence="2">26B</strain>
    </source>
</reference>
<dbReference type="KEGG" id="ptes:JQU52_05895"/>
<dbReference type="EMBL" id="CP069798">
    <property type="protein sequence ID" value="QRQ82904.1"/>
    <property type="molecule type" value="Genomic_DNA"/>
</dbReference>
<sequence>MNQLKIPFWLKPETHRNSAAAVAAVGSVLLLLNWPAQNVAAFIGIIVLFMGAFVAMAGVMAALKHHRIGLVVQCLLLMMWSVLLPLVLLSRAVV</sequence>
<keyword evidence="1" id="KW-1133">Transmembrane helix</keyword>
<dbReference type="Proteomes" id="UP000653156">
    <property type="component" value="Chromosome"/>
</dbReference>
<keyword evidence="1" id="KW-0472">Membrane</keyword>
<evidence type="ECO:0000313" key="2">
    <source>
        <dbReference type="EMBL" id="QRQ82904.1"/>
    </source>
</evidence>
<dbReference type="AlphaFoldDB" id="A0A892ZMQ5"/>
<keyword evidence="1" id="KW-0812">Transmembrane</keyword>
<evidence type="ECO:0000256" key="1">
    <source>
        <dbReference type="SAM" id="Phobius"/>
    </source>
</evidence>
<protein>
    <submittedName>
        <fullName evidence="2">Uncharacterized protein</fullName>
    </submittedName>
</protein>